<name>A0A0D8HE66_9ACTN</name>
<feature type="domain" description="AMP-binding enzyme C-terminal" evidence="4">
    <location>
        <begin position="447"/>
        <end position="525"/>
    </location>
</feature>
<feature type="domain" description="AMP-dependent synthetase/ligase" evidence="3">
    <location>
        <begin position="44"/>
        <end position="390"/>
    </location>
</feature>
<organism evidence="5 6">
    <name type="scientific">Acidithrix ferrooxidans</name>
    <dbReference type="NCBI Taxonomy" id="1280514"/>
    <lineage>
        <taxon>Bacteria</taxon>
        <taxon>Bacillati</taxon>
        <taxon>Actinomycetota</taxon>
        <taxon>Acidimicrobiia</taxon>
        <taxon>Acidimicrobiales</taxon>
        <taxon>Acidimicrobiaceae</taxon>
        <taxon>Acidithrix</taxon>
    </lineage>
</organism>
<dbReference type="InterPro" id="IPR025110">
    <property type="entry name" value="AMP-bd_C"/>
</dbReference>
<dbReference type="GO" id="GO:0031956">
    <property type="term" value="F:medium-chain fatty acid-CoA ligase activity"/>
    <property type="evidence" value="ECO:0007669"/>
    <property type="project" value="TreeGrafter"/>
</dbReference>
<dbReference type="Gene3D" id="3.30.300.30">
    <property type="match status" value="1"/>
</dbReference>
<dbReference type="EMBL" id="JXYS01000091">
    <property type="protein sequence ID" value="KJF16255.1"/>
    <property type="molecule type" value="Genomic_DNA"/>
</dbReference>
<dbReference type="GO" id="GO:0004467">
    <property type="term" value="F:long-chain fatty acid-CoA ligase activity"/>
    <property type="evidence" value="ECO:0007669"/>
    <property type="project" value="UniProtKB-EC"/>
</dbReference>
<gene>
    <name evidence="5" type="ORF">AXFE_28950</name>
</gene>
<protein>
    <submittedName>
        <fullName evidence="5">Long-chain-fatty-acid--CoA ligase FadD13</fullName>
        <ecNumber evidence="5">6.2.1.3</ecNumber>
    </submittedName>
</protein>
<dbReference type="InterPro" id="IPR000873">
    <property type="entry name" value="AMP-dep_synth/lig_dom"/>
</dbReference>
<dbReference type="AlphaFoldDB" id="A0A0D8HE66"/>
<dbReference type="OrthoDB" id="9803968at2"/>
<dbReference type="Proteomes" id="UP000032360">
    <property type="component" value="Unassembled WGS sequence"/>
</dbReference>
<comment type="similarity">
    <text evidence="1">Belongs to the ATP-dependent AMP-binding enzyme family.</text>
</comment>
<evidence type="ECO:0000256" key="2">
    <source>
        <dbReference type="ARBA" id="ARBA00022598"/>
    </source>
</evidence>
<dbReference type="RefSeq" id="WP_052606578.1">
    <property type="nucleotide sequence ID" value="NZ_JXYS01000091.1"/>
</dbReference>
<dbReference type="SUPFAM" id="SSF56801">
    <property type="entry name" value="Acetyl-CoA synthetase-like"/>
    <property type="match status" value="1"/>
</dbReference>
<evidence type="ECO:0000313" key="5">
    <source>
        <dbReference type="EMBL" id="KJF16255.1"/>
    </source>
</evidence>
<keyword evidence="6" id="KW-1185">Reference proteome</keyword>
<proteinExistence type="inferred from homology"/>
<evidence type="ECO:0000313" key="6">
    <source>
        <dbReference type="Proteomes" id="UP000032360"/>
    </source>
</evidence>
<accession>A0A0D8HE66</accession>
<dbReference type="Gene3D" id="3.40.50.12780">
    <property type="entry name" value="N-terminal domain of ligase-like"/>
    <property type="match status" value="1"/>
</dbReference>
<dbReference type="Pfam" id="PF00501">
    <property type="entry name" value="AMP-binding"/>
    <property type="match status" value="1"/>
</dbReference>
<evidence type="ECO:0000259" key="3">
    <source>
        <dbReference type="Pfam" id="PF00501"/>
    </source>
</evidence>
<dbReference type="PANTHER" id="PTHR43201:SF5">
    <property type="entry name" value="MEDIUM-CHAIN ACYL-COA LIGASE ACSF2, MITOCHONDRIAL"/>
    <property type="match status" value="1"/>
</dbReference>
<sequence length="543" mass="59193">MVAKIHRVGEFGQIGQNRFFVKLVFGMKFFLEGLASLGDDSNWLVDSRSSLSRHESLARVTNLLGALQEHDIAPDDLIAIFSFNRVEYMETLLAATVGGIRYTPINWHSSAQELSYILSDAQPKALFVDSQLFEIAGNAIALSGYSGIVFEYGDHQLTDAIGSISYEDAILHPGVQGDLEETVFGTPMFYTSGTTGRPKGVRGSLLPPGTTLSAFALAYNARIGTPRPGVTLLDGPIYHSGQWLYAFLPMLWGSSTIIQGKFDPLETLRAIERFKITNIHLVPTQFVRILKLDPQVRSSFDLSSLVKIWHGAAPCPPVVKAEIIELFGDCVTEYYGSTELGVNTMITASEAAAKPGSIGKAVPGVEVAILNDDGEPMSAGVPGIIAARSQRSFHYHNEPDKTKSTMIGEGYFTVGDIGYLDEDGYLFISDRKIDMIISGGVNIYPAEIEAVFHKHPGVLDVAVIGIPDDEFGESVLAIVSLVDPEKATDELATELADFCRAHLSGYKVPRKIEFSGEIPRSLAGKILKAQIRAPYWINTSRKI</sequence>
<dbReference type="PATRIC" id="fig|1280514.3.peg.3821"/>
<dbReference type="PANTHER" id="PTHR43201">
    <property type="entry name" value="ACYL-COA SYNTHETASE"/>
    <property type="match status" value="1"/>
</dbReference>
<keyword evidence="2 5" id="KW-0436">Ligase</keyword>
<reference evidence="5 6" key="1">
    <citation type="submission" date="2015-01" db="EMBL/GenBank/DDBJ databases">
        <title>Draft genome of the acidophilic iron oxidizer Acidithrix ferrooxidans strain Py-F3.</title>
        <authorList>
            <person name="Poehlein A."/>
            <person name="Eisen S."/>
            <person name="Schloemann M."/>
            <person name="Johnson B.D."/>
            <person name="Daniel R."/>
            <person name="Muehling M."/>
        </authorList>
    </citation>
    <scope>NUCLEOTIDE SEQUENCE [LARGE SCALE GENOMIC DNA]</scope>
    <source>
        <strain evidence="5 6">Py-F3</strain>
    </source>
</reference>
<dbReference type="InterPro" id="IPR042099">
    <property type="entry name" value="ANL_N_sf"/>
</dbReference>
<dbReference type="EC" id="6.2.1.3" evidence="5"/>
<dbReference type="Pfam" id="PF13193">
    <property type="entry name" value="AMP-binding_C"/>
    <property type="match status" value="1"/>
</dbReference>
<comment type="caution">
    <text evidence="5">The sequence shown here is derived from an EMBL/GenBank/DDBJ whole genome shotgun (WGS) entry which is preliminary data.</text>
</comment>
<dbReference type="STRING" id="1280514.AXFE_28950"/>
<dbReference type="InterPro" id="IPR045851">
    <property type="entry name" value="AMP-bd_C_sf"/>
</dbReference>
<evidence type="ECO:0000256" key="1">
    <source>
        <dbReference type="ARBA" id="ARBA00006432"/>
    </source>
</evidence>
<evidence type="ECO:0000259" key="4">
    <source>
        <dbReference type="Pfam" id="PF13193"/>
    </source>
</evidence>